<evidence type="ECO:0000313" key="10">
    <source>
        <dbReference type="EMBL" id="KAK6915807.1"/>
    </source>
</evidence>
<name>A0AAN8UUP5_9MAGN</name>
<keyword evidence="11" id="KW-1185">Reference proteome</keyword>
<dbReference type="PROSITE" id="PS51384">
    <property type="entry name" value="FAD_FR"/>
    <property type="match status" value="1"/>
</dbReference>
<dbReference type="InterPro" id="IPR000778">
    <property type="entry name" value="Cyt_b245_heavy_chain"/>
</dbReference>
<evidence type="ECO:0000256" key="4">
    <source>
        <dbReference type="ARBA" id="ARBA00022827"/>
    </source>
</evidence>
<evidence type="ECO:0000313" key="11">
    <source>
        <dbReference type="Proteomes" id="UP001370490"/>
    </source>
</evidence>
<dbReference type="InterPro" id="IPR017927">
    <property type="entry name" value="FAD-bd_FR_type"/>
</dbReference>
<dbReference type="PRINTS" id="PR00466">
    <property type="entry name" value="GP91PHOX"/>
</dbReference>
<comment type="subcellular location">
    <subcellularLocation>
        <location evidence="1">Membrane</location>
        <topology evidence="1">Multi-pass membrane protein</topology>
    </subcellularLocation>
</comment>
<feature type="transmembrane region" description="Helical" evidence="8">
    <location>
        <begin position="247"/>
        <end position="267"/>
    </location>
</feature>
<dbReference type="GO" id="GO:0000293">
    <property type="term" value="F:ferric-chelate reductase activity"/>
    <property type="evidence" value="ECO:0007669"/>
    <property type="project" value="TreeGrafter"/>
</dbReference>
<keyword evidence="4" id="KW-0274">FAD</keyword>
<comment type="caution">
    <text evidence="10">The sequence shown here is derived from an EMBL/GenBank/DDBJ whole genome shotgun (WGS) entry which is preliminary data.</text>
</comment>
<evidence type="ECO:0000256" key="1">
    <source>
        <dbReference type="ARBA" id="ARBA00004141"/>
    </source>
</evidence>
<dbReference type="InterPro" id="IPR013130">
    <property type="entry name" value="Fe3_Rdtase_TM_dom"/>
</dbReference>
<dbReference type="Pfam" id="PF08022">
    <property type="entry name" value="FAD_binding_8"/>
    <property type="match status" value="1"/>
</dbReference>
<dbReference type="InterPro" id="IPR050369">
    <property type="entry name" value="RBOH/FRE"/>
</dbReference>
<feature type="transmembrane region" description="Helical" evidence="8">
    <location>
        <begin position="60"/>
        <end position="81"/>
    </location>
</feature>
<dbReference type="GO" id="GO:0005886">
    <property type="term" value="C:plasma membrane"/>
    <property type="evidence" value="ECO:0007669"/>
    <property type="project" value="TreeGrafter"/>
</dbReference>
<evidence type="ECO:0000256" key="2">
    <source>
        <dbReference type="ARBA" id="ARBA00022630"/>
    </source>
</evidence>
<accession>A0AAN8UUP5</accession>
<dbReference type="PANTHER" id="PTHR11972">
    <property type="entry name" value="NADPH OXIDASE"/>
    <property type="match status" value="1"/>
</dbReference>
<evidence type="ECO:0000256" key="3">
    <source>
        <dbReference type="ARBA" id="ARBA00022692"/>
    </source>
</evidence>
<evidence type="ECO:0000256" key="6">
    <source>
        <dbReference type="ARBA" id="ARBA00023002"/>
    </source>
</evidence>
<evidence type="ECO:0000256" key="7">
    <source>
        <dbReference type="ARBA" id="ARBA00023136"/>
    </source>
</evidence>
<keyword evidence="6" id="KW-0560">Oxidoreductase</keyword>
<proteinExistence type="predicted"/>
<evidence type="ECO:0000256" key="8">
    <source>
        <dbReference type="SAM" id="Phobius"/>
    </source>
</evidence>
<dbReference type="EMBL" id="JBAMMX010000024">
    <property type="protein sequence ID" value="KAK6915807.1"/>
    <property type="molecule type" value="Genomic_DNA"/>
</dbReference>
<dbReference type="AlphaFoldDB" id="A0AAN8UUP5"/>
<evidence type="ECO:0000259" key="9">
    <source>
        <dbReference type="PROSITE" id="PS51384"/>
    </source>
</evidence>
<feature type="transmembrane region" description="Helical" evidence="8">
    <location>
        <begin position="21"/>
        <end position="40"/>
    </location>
</feature>
<dbReference type="Pfam" id="PF01794">
    <property type="entry name" value="Ferric_reduct"/>
    <property type="match status" value="1"/>
</dbReference>
<sequence>MREFYHIDVGVDGCVLEWKDIGVANLAGVISLLAGLFMWVTSLHPVRKQYFELFFYTHQLYIIFVVFFALHVGDFIFSIAAGGDLQYNTLSFIFLQVRELSWFQWHPFSVSSSPLDGKLHLSVLIKDLGEWTEQLRGSISNLFEEQNQEMPLQPHSKITASVEGPHGHESPYDLMFENLLLVAGADIESICTSFSDKLNLEIRTYVTRESEPPVLEECKVQKAVKYSIFPISKGCGMSVLVGTGSKIWSRAYVIFSTMGFVVFVVSISERICIYVGELIAYDVLSAIFGTIAQRWDHVEVGVMVCGPPSLQSSVAKGVPVIVRRIGTLMEGTILVYQSRRNHSSQAIKAGP</sequence>
<gene>
    <name evidence="10" type="ORF">RJ641_018668</name>
</gene>
<keyword evidence="7 8" id="KW-0472">Membrane</keyword>
<protein>
    <submittedName>
        <fullName evidence="10">Ferric reductase transmembrane component-like domain</fullName>
    </submittedName>
</protein>
<evidence type="ECO:0000256" key="5">
    <source>
        <dbReference type="ARBA" id="ARBA00022989"/>
    </source>
</evidence>
<keyword evidence="3 8" id="KW-0812">Transmembrane</keyword>
<keyword evidence="2" id="KW-0285">Flavoprotein</keyword>
<keyword evidence="5 8" id="KW-1133">Transmembrane helix</keyword>
<reference evidence="10 11" key="1">
    <citation type="submission" date="2023-12" db="EMBL/GenBank/DDBJ databases">
        <title>A high-quality genome assembly for Dillenia turbinata (Dilleniales).</title>
        <authorList>
            <person name="Chanderbali A."/>
        </authorList>
    </citation>
    <scope>NUCLEOTIDE SEQUENCE [LARGE SCALE GENOMIC DNA]</scope>
    <source>
        <strain evidence="10">LSX21</strain>
        <tissue evidence="10">Leaf</tissue>
    </source>
</reference>
<feature type="domain" description="FAD-binding FR-type" evidence="9">
    <location>
        <begin position="55"/>
        <end position="172"/>
    </location>
</feature>
<dbReference type="PANTHER" id="PTHR11972:SF69">
    <property type="entry name" value="FERRIC REDUCTION OXIDASE 6-RELATED"/>
    <property type="match status" value="1"/>
</dbReference>
<dbReference type="InterPro" id="IPR013112">
    <property type="entry name" value="FAD-bd_8"/>
</dbReference>
<organism evidence="10 11">
    <name type="scientific">Dillenia turbinata</name>
    <dbReference type="NCBI Taxonomy" id="194707"/>
    <lineage>
        <taxon>Eukaryota</taxon>
        <taxon>Viridiplantae</taxon>
        <taxon>Streptophyta</taxon>
        <taxon>Embryophyta</taxon>
        <taxon>Tracheophyta</taxon>
        <taxon>Spermatophyta</taxon>
        <taxon>Magnoliopsida</taxon>
        <taxon>eudicotyledons</taxon>
        <taxon>Gunneridae</taxon>
        <taxon>Pentapetalae</taxon>
        <taxon>Dilleniales</taxon>
        <taxon>Dilleniaceae</taxon>
        <taxon>Dillenia</taxon>
    </lineage>
</organism>
<dbReference type="Proteomes" id="UP001370490">
    <property type="component" value="Unassembled WGS sequence"/>
</dbReference>